<dbReference type="AlphaFoldDB" id="A0A5J6LEG3"/>
<name>A0A5J6LEG3_9GAMM</name>
<protein>
    <submittedName>
        <fullName evidence="2">DUF2271 domain-containing protein</fullName>
    </submittedName>
</protein>
<dbReference type="PROSITE" id="PS51257">
    <property type="entry name" value="PROKAR_LIPOPROTEIN"/>
    <property type="match status" value="1"/>
</dbReference>
<reference evidence="2 3" key="1">
    <citation type="submission" date="2019-09" db="EMBL/GenBank/DDBJ databases">
        <title>Nitrincola iocasae sp. nov., a bacterium isolated from the sediment collected at a cold seep field in South China Sea.</title>
        <authorList>
            <person name="Zhang H."/>
            <person name="Wang H."/>
            <person name="Li C."/>
        </authorList>
    </citation>
    <scope>NUCLEOTIDE SEQUENCE [LARGE SCALE GENOMIC DNA]</scope>
    <source>
        <strain evidence="2 3">KXZD1103</strain>
    </source>
</reference>
<keyword evidence="1" id="KW-0732">Signal</keyword>
<evidence type="ECO:0000313" key="3">
    <source>
        <dbReference type="Proteomes" id="UP000325606"/>
    </source>
</evidence>
<dbReference type="InterPro" id="IPR014469">
    <property type="entry name" value="DUF2271"/>
</dbReference>
<gene>
    <name evidence="2" type="ORF">F5I99_08465</name>
</gene>
<organism evidence="2 3">
    <name type="scientific">Nitrincola iocasae</name>
    <dbReference type="NCBI Taxonomy" id="2614693"/>
    <lineage>
        <taxon>Bacteria</taxon>
        <taxon>Pseudomonadati</taxon>
        <taxon>Pseudomonadota</taxon>
        <taxon>Gammaproteobacteria</taxon>
        <taxon>Oceanospirillales</taxon>
        <taxon>Oceanospirillaceae</taxon>
        <taxon>Nitrincola</taxon>
    </lineage>
</organism>
<dbReference type="Proteomes" id="UP000325606">
    <property type="component" value="Chromosome"/>
</dbReference>
<dbReference type="Pfam" id="PF10029">
    <property type="entry name" value="DUF2271"/>
    <property type="match status" value="1"/>
</dbReference>
<evidence type="ECO:0000256" key="1">
    <source>
        <dbReference type="SAM" id="SignalP"/>
    </source>
</evidence>
<proteinExistence type="predicted"/>
<accession>A0A5J6LEG3</accession>
<feature type="chain" id="PRO_5023895205" evidence="1">
    <location>
        <begin position="22"/>
        <end position="167"/>
    </location>
</feature>
<dbReference type="KEGG" id="nik:F5I99_08465"/>
<dbReference type="Gene3D" id="2.60.40.4070">
    <property type="match status" value="1"/>
</dbReference>
<dbReference type="PIRSF" id="PIRSF014995">
    <property type="entry name" value="UCP014995"/>
    <property type="match status" value="1"/>
</dbReference>
<dbReference type="EMBL" id="CP044222">
    <property type="protein sequence ID" value="QEW06541.1"/>
    <property type="molecule type" value="Genomic_DNA"/>
</dbReference>
<evidence type="ECO:0000313" key="2">
    <source>
        <dbReference type="EMBL" id="QEW06541.1"/>
    </source>
</evidence>
<sequence>MNKRWLFGLGFLLSCSLPVIAEENVTIEVTLPAVEGPMYYRPYVAVWIENDQGEAIKNLALWSKEPDWLKDMRRWWRKSGRYGGSDIDAVSGATRRPGTYELTWDGKNAEGNAVPAGRYSVHLEAAREHGSRSWVHTEIELGQGQKNYTIEASEELGTIQITTGVTQ</sequence>
<feature type="signal peptide" evidence="1">
    <location>
        <begin position="1"/>
        <end position="21"/>
    </location>
</feature>
<dbReference type="RefSeq" id="WP_151054982.1">
    <property type="nucleotide sequence ID" value="NZ_CP044222.1"/>
</dbReference>
<keyword evidence="3" id="KW-1185">Reference proteome</keyword>